<feature type="transmembrane region" description="Helical" evidence="7">
    <location>
        <begin position="374"/>
        <end position="394"/>
    </location>
</feature>
<dbReference type="Gene3D" id="1.20.1250.20">
    <property type="entry name" value="MFS general substrate transporter like domains"/>
    <property type="match status" value="1"/>
</dbReference>
<dbReference type="Proteomes" id="UP000818624">
    <property type="component" value="Chromosome 3"/>
</dbReference>
<evidence type="ECO:0008006" key="10">
    <source>
        <dbReference type="Google" id="ProtNLM"/>
    </source>
</evidence>
<organism evidence="8 9">
    <name type="scientific">Malassezia furfur</name>
    <name type="common">Pityriasis versicolor infection agent</name>
    <name type="synonym">Pityrosporum furfur</name>
    <dbReference type="NCBI Taxonomy" id="55194"/>
    <lineage>
        <taxon>Eukaryota</taxon>
        <taxon>Fungi</taxon>
        <taxon>Dikarya</taxon>
        <taxon>Basidiomycota</taxon>
        <taxon>Ustilaginomycotina</taxon>
        <taxon>Malasseziomycetes</taxon>
        <taxon>Malasseziales</taxon>
        <taxon>Malasseziaceae</taxon>
        <taxon>Malassezia</taxon>
    </lineage>
</organism>
<feature type="transmembrane region" description="Helical" evidence="7">
    <location>
        <begin position="504"/>
        <end position="524"/>
    </location>
</feature>
<gene>
    <name evidence="8" type="ORF">GLX27_003021</name>
</gene>
<keyword evidence="3 7" id="KW-0812">Transmembrane</keyword>
<evidence type="ECO:0000256" key="5">
    <source>
        <dbReference type="ARBA" id="ARBA00023136"/>
    </source>
</evidence>
<name>A0ABY8ESC0_MALFU</name>
<proteinExistence type="predicted"/>
<feature type="region of interest" description="Disordered" evidence="6">
    <location>
        <begin position="1"/>
        <end position="20"/>
    </location>
</feature>
<keyword evidence="4 7" id="KW-1133">Transmembrane helix</keyword>
<keyword evidence="2" id="KW-0813">Transport</keyword>
<dbReference type="InterPro" id="IPR036259">
    <property type="entry name" value="MFS_trans_sf"/>
</dbReference>
<evidence type="ECO:0000313" key="8">
    <source>
        <dbReference type="EMBL" id="WFD48351.1"/>
    </source>
</evidence>
<accession>A0ABY8ESC0</accession>
<sequence length="564" mass="64338">MQRRASDSSAKDGTLQSWSVESQNSQISSIDKKDIVAGGAELSDYHIFQDERLAEHWTTVYEKVEYEGRHQFDPTFTWTKEEESKIVRKLDLRVMALVWVMFFALDLVRQNLSRALASKSEKHFGNFFTDVGLTQNDINHGLIATYVSFLSMELPSGLISKRLGPEVWVPTLIIGWSIVCAAQSSISSKAGFFITRVLLGMCQGGFVPDIGLYLTYFYTSKELNIRMSWFYTVLGASQVIGSFLSVGFMKLNGWHGVAGWRYLFAFDALISGVIGILALLLMPATITQTTTILIREPWLTEREQKILVNRLLRDDPSKGDMNNRQSVTWQGLWKCLKDYDAYPIYFLAFTSMIPDQPPKTYLSFILSQMGFSTLLSNLLTVPSMVLFMVNALWMSQLANRLREKSLTTMITNVWMLPCLIAIVTIPMTLHSNYWNWVRFGLYSLIAGYPYPLPFMVGWVSQNAQSVETRTISLCFLNMIVQVGSICATFVYTNADQPFYRKGNTALAVISGFSIVQCVATRAYFVLRNRYKRRKWDALTLEQQAHYQIHARDFGPRRLDVTLVY</sequence>
<protein>
    <recommendedName>
        <fullName evidence="10">Major facilitator superfamily (MFS) profile domain-containing protein</fullName>
    </recommendedName>
</protein>
<feature type="transmembrane region" description="Helical" evidence="7">
    <location>
        <begin position="439"/>
        <end position="459"/>
    </location>
</feature>
<feature type="compositionally biased region" description="Basic and acidic residues" evidence="6">
    <location>
        <begin position="1"/>
        <end position="10"/>
    </location>
</feature>
<dbReference type="Pfam" id="PF07690">
    <property type="entry name" value="MFS_1"/>
    <property type="match status" value="1"/>
</dbReference>
<feature type="transmembrane region" description="Helical" evidence="7">
    <location>
        <begin position="260"/>
        <end position="281"/>
    </location>
</feature>
<feature type="transmembrane region" description="Helical" evidence="7">
    <location>
        <begin position="406"/>
        <end position="427"/>
    </location>
</feature>
<keyword evidence="5 7" id="KW-0472">Membrane</keyword>
<evidence type="ECO:0000256" key="6">
    <source>
        <dbReference type="SAM" id="MobiDB-lite"/>
    </source>
</evidence>
<keyword evidence="9" id="KW-1185">Reference proteome</keyword>
<dbReference type="InterPro" id="IPR011701">
    <property type="entry name" value="MFS"/>
</dbReference>
<dbReference type="EMBL" id="CP046236">
    <property type="protein sequence ID" value="WFD48351.1"/>
    <property type="molecule type" value="Genomic_DNA"/>
</dbReference>
<dbReference type="PANTHER" id="PTHR43791">
    <property type="entry name" value="PERMEASE-RELATED"/>
    <property type="match status" value="1"/>
</dbReference>
<dbReference type="SUPFAM" id="SSF103473">
    <property type="entry name" value="MFS general substrate transporter"/>
    <property type="match status" value="1"/>
</dbReference>
<comment type="subcellular location">
    <subcellularLocation>
        <location evidence="1">Membrane</location>
        <topology evidence="1">Multi-pass membrane protein</topology>
    </subcellularLocation>
</comment>
<feature type="transmembrane region" description="Helical" evidence="7">
    <location>
        <begin position="198"/>
        <end position="217"/>
    </location>
</feature>
<evidence type="ECO:0000256" key="7">
    <source>
        <dbReference type="SAM" id="Phobius"/>
    </source>
</evidence>
<evidence type="ECO:0000256" key="4">
    <source>
        <dbReference type="ARBA" id="ARBA00022989"/>
    </source>
</evidence>
<evidence type="ECO:0000256" key="2">
    <source>
        <dbReference type="ARBA" id="ARBA00022448"/>
    </source>
</evidence>
<feature type="transmembrane region" description="Helical" evidence="7">
    <location>
        <begin position="229"/>
        <end position="248"/>
    </location>
</feature>
<dbReference type="PANTHER" id="PTHR43791:SF65">
    <property type="entry name" value="MAJOR FACILITATOR SUPERFAMILY (MFS) PROFILE DOMAIN-CONTAINING PROTEIN-RELATED"/>
    <property type="match status" value="1"/>
</dbReference>
<evidence type="ECO:0000256" key="1">
    <source>
        <dbReference type="ARBA" id="ARBA00004141"/>
    </source>
</evidence>
<evidence type="ECO:0000313" key="9">
    <source>
        <dbReference type="Proteomes" id="UP000818624"/>
    </source>
</evidence>
<evidence type="ECO:0000256" key="3">
    <source>
        <dbReference type="ARBA" id="ARBA00022692"/>
    </source>
</evidence>
<feature type="transmembrane region" description="Helical" evidence="7">
    <location>
        <begin position="471"/>
        <end position="492"/>
    </location>
</feature>
<reference evidence="8 9" key="1">
    <citation type="journal article" date="2020" name="Elife">
        <title>Loss of centromere function drives karyotype evolution in closely related Malassezia species.</title>
        <authorList>
            <person name="Sankaranarayanan S.R."/>
            <person name="Ianiri G."/>
            <person name="Coelho M.A."/>
            <person name="Reza M.H."/>
            <person name="Thimmappa B.C."/>
            <person name="Ganguly P."/>
            <person name="Vadnala R.N."/>
            <person name="Sun S."/>
            <person name="Siddharthan R."/>
            <person name="Tellgren-Roth C."/>
            <person name="Dawson T.L."/>
            <person name="Heitman J."/>
            <person name="Sanyal K."/>
        </authorList>
    </citation>
    <scope>NUCLEOTIDE SEQUENCE [LARGE SCALE GENOMIC DNA]</scope>
    <source>
        <strain evidence="8">CBS14141</strain>
    </source>
</reference>